<reference evidence="2" key="1">
    <citation type="journal article" date="2023" name="Nat. Plants">
        <title>Single-cell RNA sequencing provides a high-resolution roadmap for understanding the multicellular compartmentation of specialized metabolism.</title>
        <authorList>
            <person name="Sun S."/>
            <person name="Shen X."/>
            <person name="Li Y."/>
            <person name="Li Y."/>
            <person name="Wang S."/>
            <person name="Li R."/>
            <person name="Zhang H."/>
            <person name="Shen G."/>
            <person name="Guo B."/>
            <person name="Wei J."/>
            <person name="Xu J."/>
            <person name="St-Pierre B."/>
            <person name="Chen S."/>
            <person name="Sun C."/>
        </authorList>
    </citation>
    <scope>NUCLEOTIDE SEQUENCE [LARGE SCALE GENOMIC DNA]</scope>
</reference>
<keyword evidence="2" id="KW-1185">Reference proteome</keyword>
<organism evidence="1 2">
    <name type="scientific">Catharanthus roseus</name>
    <name type="common">Madagascar periwinkle</name>
    <name type="synonym">Vinca rosea</name>
    <dbReference type="NCBI Taxonomy" id="4058"/>
    <lineage>
        <taxon>Eukaryota</taxon>
        <taxon>Viridiplantae</taxon>
        <taxon>Streptophyta</taxon>
        <taxon>Embryophyta</taxon>
        <taxon>Tracheophyta</taxon>
        <taxon>Spermatophyta</taxon>
        <taxon>Magnoliopsida</taxon>
        <taxon>eudicotyledons</taxon>
        <taxon>Gunneridae</taxon>
        <taxon>Pentapetalae</taxon>
        <taxon>asterids</taxon>
        <taxon>lamiids</taxon>
        <taxon>Gentianales</taxon>
        <taxon>Apocynaceae</taxon>
        <taxon>Rauvolfioideae</taxon>
        <taxon>Vinceae</taxon>
        <taxon>Catharanthinae</taxon>
        <taxon>Catharanthus</taxon>
    </lineage>
</organism>
<accession>A0ACC0CI71</accession>
<dbReference type="EMBL" id="CM044701">
    <property type="protein sequence ID" value="KAI5684528.1"/>
    <property type="molecule type" value="Genomic_DNA"/>
</dbReference>
<dbReference type="Proteomes" id="UP001060085">
    <property type="component" value="Linkage Group LG01"/>
</dbReference>
<gene>
    <name evidence="1" type="ORF">M9H77_05756</name>
</gene>
<name>A0ACC0CI71_CATRO</name>
<proteinExistence type="predicted"/>
<evidence type="ECO:0000313" key="1">
    <source>
        <dbReference type="EMBL" id="KAI5684528.1"/>
    </source>
</evidence>
<comment type="caution">
    <text evidence="1">The sequence shown here is derived from an EMBL/GenBank/DDBJ whole genome shotgun (WGS) entry which is preliminary data.</text>
</comment>
<evidence type="ECO:0000313" key="2">
    <source>
        <dbReference type="Proteomes" id="UP001060085"/>
    </source>
</evidence>
<protein>
    <submittedName>
        <fullName evidence="1">Uncharacterized protein</fullName>
    </submittedName>
</protein>
<sequence>MHIESVLTWDCLCISRHVYFCFLVLYLADCSLPQGISHLSQVSKAGSSGLGNCEDTLPLASNGIPDLSRRKNGGPSARMRNKSSQSDSGSSNAKNLSESSDSEMRPLDDGADVELPSSPSKSKLPGKCGAQKRNSKRIAEHVPGATRKRQRKIMTSNLDAVASGSLSSKDLNLPSNSRIENEVDNASLPKMKSPSNRRSRMKSPALDNERTLQVVNPGCPQRDVLAIQPLATSRKEDFAYERIDDKSWKTLEKALYEKGLEIFGRNSCLIARNLMNGWKTCLDVYMYMNNTENKLFSQSGDGTKALGEGCRVDGNETTGKGVRRRSKFLRRRGKVRRLKYTWKSVGYHSIRKRISERKDLPCIQYNPCTCQGPCGKDCPCVVNGTCCEKYCGGCHCAKSQCRSRQCPCFAADRECDPDVCRNCWISCGDGTLGTPSQRGDNYECRNMKLLLKQQQRVLLGRSDVSGWGAFLKNNVVKHEYLGEYTGELISHREADKRGKIYDRENSSFLFNLNDQFVLDAYRKGDKLKFANHSPNPNCYAKVIMVAGDHRVAIFAKERIAAGEELFYDYRYEADRAPAWARKPEASGSKKEYAGPSSGRAKKHT</sequence>